<keyword evidence="3" id="KW-0540">Nuclease</keyword>
<evidence type="ECO:0000256" key="1">
    <source>
        <dbReference type="ARBA" id="ARBA00006811"/>
    </source>
</evidence>
<evidence type="ECO:0000256" key="4">
    <source>
        <dbReference type="ARBA" id="ARBA00022759"/>
    </source>
</evidence>
<gene>
    <name evidence="8" type="ORF">C1S65_21670</name>
</gene>
<evidence type="ECO:0000256" key="3">
    <source>
        <dbReference type="ARBA" id="ARBA00022722"/>
    </source>
</evidence>
<dbReference type="Proteomes" id="UP000251617">
    <property type="component" value="Chromosome"/>
</dbReference>
<dbReference type="InterPro" id="IPR044925">
    <property type="entry name" value="His-Me_finger_sf"/>
</dbReference>
<proteinExistence type="inferred from homology"/>
<keyword evidence="5" id="KW-0378">Hydrolase</keyword>
<dbReference type="SUPFAM" id="SSF54060">
    <property type="entry name" value="His-Me finger endonucleases"/>
    <property type="match status" value="1"/>
</dbReference>
<keyword evidence="4" id="KW-0255">Endonuclease</keyword>
<dbReference type="GO" id="GO:0016787">
    <property type="term" value="F:hydrolase activity"/>
    <property type="evidence" value="ECO:0007669"/>
    <property type="project" value="UniProtKB-KW"/>
</dbReference>
<evidence type="ECO:0000313" key="9">
    <source>
        <dbReference type="Proteomes" id="UP000251617"/>
    </source>
</evidence>
<keyword evidence="2" id="KW-0929">Antimicrobial</keyword>
<protein>
    <submittedName>
        <fullName evidence="8">S-type pyocin</fullName>
    </submittedName>
</protein>
<accession>A0AAD0L978</accession>
<dbReference type="GO" id="GO:0004519">
    <property type="term" value="F:endonuclease activity"/>
    <property type="evidence" value="ECO:0007669"/>
    <property type="project" value="UniProtKB-KW"/>
</dbReference>
<dbReference type="GO" id="GO:0019835">
    <property type="term" value="P:cytolysis"/>
    <property type="evidence" value="ECO:0007669"/>
    <property type="project" value="InterPro"/>
</dbReference>
<dbReference type="GO" id="GO:0005102">
    <property type="term" value="F:signaling receptor binding"/>
    <property type="evidence" value="ECO:0007669"/>
    <property type="project" value="InterPro"/>
</dbReference>
<dbReference type="GO" id="GO:0042742">
    <property type="term" value="P:defense response to bacterium"/>
    <property type="evidence" value="ECO:0007669"/>
    <property type="project" value="UniProtKB-KW"/>
</dbReference>
<dbReference type="EMBL" id="CP030750">
    <property type="protein sequence ID" value="AXA26598.1"/>
    <property type="molecule type" value="Genomic_DNA"/>
</dbReference>
<dbReference type="InterPro" id="IPR037146">
    <property type="entry name" value="Colicin/pyocin_DNase_dom_sf"/>
</dbReference>
<dbReference type="GO" id="GO:0031640">
    <property type="term" value="P:killing of cells of another organism"/>
    <property type="evidence" value="ECO:0007669"/>
    <property type="project" value="UniProtKB-KW"/>
</dbReference>
<evidence type="ECO:0000256" key="7">
    <source>
        <dbReference type="ARBA" id="ARBA00023048"/>
    </source>
</evidence>
<dbReference type="InterPro" id="IPR003060">
    <property type="entry name" value="Pyocin_killer"/>
</dbReference>
<dbReference type="RefSeq" id="WP_112899094.1">
    <property type="nucleotide sequence ID" value="NZ_CP030750.1"/>
</dbReference>
<dbReference type="PRINTS" id="PR01300">
    <property type="entry name" value="PYOCINKILLER"/>
</dbReference>
<keyword evidence="7" id="KW-0078">Bacteriocin</keyword>
<dbReference type="AlphaFoldDB" id="A0AAD0L978"/>
<keyword evidence="6" id="KW-0044">Antibiotic</keyword>
<dbReference type="Gene3D" id="3.90.540.10">
    <property type="entry name" value="Colicin/pyocin, DNase domain"/>
    <property type="match status" value="1"/>
</dbReference>
<dbReference type="Pfam" id="PF21431">
    <property type="entry name" value="Col-Pyo_DNase"/>
    <property type="match status" value="1"/>
</dbReference>
<evidence type="ECO:0000256" key="5">
    <source>
        <dbReference type="ARBA" id="ARBA00022801"/>
    </source>
</evidence>
<organism evidence="8 9">
    <name type="scientific">Pseudomonas putida</name>
    <name type="common">Arthrobacter siderocapsulatus</name>
    <dbReference type="NCBI Taxonomy" id="303"/>
    <lineage>
        <taxon>Bacteria</taxon>
        <taxon>Pseudomonadati</taxon>
        <taxon>Pseudomonadota</taxon>
        <taxon>Gammaproteobacteria</taxon>
        <taxon>Pseudomonadales</taxon>
        <taxon>Pseudomonadaceae</taxon>
        <taxon>Pseudomonas</taxon>
    </lineage>
</organism>
<evidence type="ECO:0000256" key="6">
    <source>
        <dbReference type="ARBA" id="ARBA00023022"/>
    </source>
</evidence>
<comment type="similarity">
    <text evidence="1">Belongs to the colicin/pyosin nuclease family.</text>
</comment>
<name>A0AAD0L978_PSEPU</name>
<evidence type="ECO:0000313" key="8">
    <source>
        <dbReference type="EMBL" id="AXA26598.1"/>
    </source>
</evidence>
<sequence length="106" mass="12045">MATPIPTHIAQKLAGHHFTSFDQFSSTFWMTIAEDPVLSKQFVESQLNRIKKGWAPRAPFSETARGLRSYQICHLLPPELSAVVYDMDNMRIMSALQYALSSEVEE</sequence>
<reference evidence="8 9" key="1">
    <citation type="submission" date="2018-06" db="EMBL/GenBank/DDBJ databases">
        <title>The genome of Pseudomonas putida NX-1, a lignin degrader.</title>
        <authorList>
            <person name="Xu Z."/>
        </authorList>
    </citation>
    <scope>NUCLEOTIDE SEQUENCE [LARGE SCALE GENOMIC DNA]</scope>
    <source>
        <strain evidence="8 9">NX-1</strain>
    </source>
</reference>
<evidence type="ECO:0000256" key="2">
    <source>
        <dbReference type="ARBA" id="ARBA00022529"/>
    </source>
</evidence>